<feature type="transmembrane region" description="Helical" evidence="7">
    <location>
        <begin position="293"/>
        <end position="320"/>
    </location>
</feature>
<comment type="caution">
    <text evidence="9">The sequence shown here is derived from an EMBL/GenBank/DDBJ whole genome shotgun (WGS) entry which is preliminary data.</text>
</comment>
<name>A0A397UWF7_9GLOM</name>
<feature type="transmembrane region" description="Helical" evidence="7">
    <location>
        <begin position="194"/>
        <end position="212"/>
    </location>
</feature>
<feature type="transmembrane region" description="Helical" evidence="7">
    <location>
        <begin position="154"/>
        <end position="174"/>
    </location>
</feature>
<sequence>MEVTLESLTPGSPPSIEEPNHPVTSPRPSSDHPASEDQPLLSDEDRTTDTESTFETETYDSLGVEEEAVVSSSSWAAYVNVICVVAGSGILGLPYAVKQGGWIALGLIVLSMLITLHTSVILIKCLYYNKNSTGKRLSSYGDIGYAAFGNFGRYFLVGVFNNSLLIGVPILFFILAGQSLDNIVEQIWDIKLGVRIWTVISASIVAFPFVFMKTLKETVILGVFGSATTFFTVIAIVVLSFVDLPNVVNSPNPPSHSMWAFTGFPVALASISFSFGGNNVFPHIEESMRNKKNWNLVVGLGLATCAAMYALVAFAGYYVYGDNVMSPIYLNLPKGLVLTIATLFMTVHVLTTAPIYLTTFAFETEKYLKITRDFHSPLSEFALRALFRTSLIVLCTGIAVIVPFFGDFMSFLGALSTCACVFVLPVVFYLKLFGWKTMSIWALLWNLFVVVVGVIACVIGSADAILALVRDFREMAVKH</sequence>
<proteinExistence type="inferred from homology"/>
<accession>A0A397UWF7</accession>
<organism evidence="9 10">
    <name type="scientific">Gigaspora rosea</name>
    <dbReference type="NCBI Taxonomy" id="44941"/>
    <lineage>
        <taxon>Eukaryota</taxon>
        <taxon>Fungi</taxon>
        <taxon>Fungi incertae sedis</taxon>
        <taxon>Mucoromycota</taxon>
        <taxon>Glomeromycotina</taxon>
        <taxon>Glomeromycetes</taxon>
        <taxon>Diversisporales</taxon>
        <taxon>Gigasporaceae</taxon>
        <taxon>Gigaspora</taxon>
    </lineage>
</organism>
<evidence type="ECO:0000256" key="6">
    <source>
        <dbReference type="SAM" id="MobiDB-lite"/>
    </source>
</evidence>
<keyword evidence="10" id="KW-1185">Reference proteome</keyword>
<dbReference type="OrthoDB" id="40134at2759"/>
<feature type="transmembrane region" description="Helical" evidence="7">
    <location>
        <begin position="102"/>
        <end position="127"/>
    </location>
</feature>
<dbReference type="GO" id="GO:0015179">
    <property type="term" value="F:L-amino acid transmembrane transporter activity"/>
    <property type="evidence" value="ECO:0007669"/>
    <property type="project" value="TreeGrafter"/>
</dbReference>
<feature type="transmembrane region" description="Helical" evidence="7">
    <location>
        <begin position="259"/>
        <end position="281"/>
    </location>
</feature>
<feature type="transmembrane region" description="Helical" evidence="7">
    <location>
        <begin position="442"/>
        <end position="469"/>
    </location>
</feature>
<evidence type="ECO:0000256" key="4">
    <source>
        <dbReference type="ARBA" id="ARBA00022989"/>
    </source>
</evidence>
<dbReference type="Proteomes" id="UP000266673">
    <property type="component" value="Unassembled WGS sequence"/>
</dbReference>
<feature type="region of interest" description="Disordered" evidence="6">
    <location>
        <begin position="1"/>
        <end position="57"/>
    </location>
</feature>
<evidence type="ECO:0000259" key="8">
    <source>
        <dbReference type="Pfam" id="PF01490"/>
    </source>
</evidence>
<evidence type="ECO:0000256" key="7">
    <source>
        <dbReference type="SAM" id="Phobius"/>
    </source>
</evidence>
<feature type="transmembrane region" description="Helical" evidence="7">
    <location>
        <begin position="219"/>
        <end position="239"/>
    </location>
</feature>
<feature type="transmembrane region" description="Helical" evidence="7">
    <location>
        <begin position="385"/>
        <end position="405"/>
    </location>
</feature>
<evidence type="ECO:0000256" key="5">
    <source>
        <dbReference type="ARBA" id="ARBA00023136"/>
    </source>
</evidence>
<comment type="similarity">
    <text evidence="2">Belongs to the amino acid/polyamine transporter 2 family.</text>
</comment>
<protein>
    <submittedName>
        <fullName evidence="9">Transmembrane amino acid transporter protein</fullName>
    </submittedName>
</protein>
<evidence type="ECO:0000256" key="2">
    <source>
        <dbReference type="ARBA" id="ARBA00008066"/>
    </source>
</evidence>
<evidence type="ECO:0000313" key="10">
    <source>
        <dbReference type="Proteomes" id="UP000266673"/>
    </source>
</evidence>
<evidence type="ECO:0000256" key="3">
    <source>
        <dbReference type="ARBA" id="ARBA00022692"/>
    </source>
</evidence>
<dbReference type="InterPro" id="IPR013057">
    <property type="entry name" value="AA_transpt_TM"/>
</dbReference>
<evidence type="ECO:0000313" key="9">
    <source>
        <dbReference type="EMBL" id="RIB14590.1"/>
    </source>
</evidence>
<feature type="domain" description="Amino acid transporter transmembrane" evidence="8">
    <location>
        <begin position="72"/>
        <end position="465"/>
    </location>
</feature>
<comment type="subcellular location">
    <subcellularLocation>
        <location evidence="1">Membrane</location>
        <topology evidence="1">Multi-pass membrane protein</topology>
    </subcellularLocation>
</comment>
<dbReference type="PANTHER" id="PTHR22950">
    <property type="entry name" value="AMINO ACID TRANSPORTER"/>
    <property type="match status" value="1"/>
</dbReference>
<dbReference type="STRING" id="44941.A0A397UWF7"/>
<keyword evidence="3 7" id="KW-0812">Transmembrane</keyword>
<dbReference type="PANTHER" id="PTHR22950:SF349">
    <property type="entry name" value="AMINO ACID TRANSPORTER TRANSMEMBRANE DOMAIN-CONTAINING PROTEIN"/>
    <property type="match status" value="1"/>
</dbReference>
<dbReference type="EMBL" id="QKWP01000816">
    <property type="protein sequence ID" value="RIB14590.1"/>
    <property type="molecule type" value="Genomic_DNA"/>
</dbReference>
<dbReference type="AlphaFoldDB" id="A0A397UWF7"/>
<feature type="transmembrane region" description="Helical" evidence="7">
    <location>
        <begin position="411"/>
        <end position="430"/>
    </location>
</feature>
<feature type="transmembrane region" description="Helical" evidence="7">
    <location>
        <begin position="75"/>
        <end position="96"/>
    </location>
</feature>
<gene>
    <name evidence="9" type="ORF">C2G38_2194670</name>
</gene>
<feature type="transmembrane region" description="Helical" evidence="7">
    <location>
        <begin position="340"/>
        <end position="364"/>
    </location>
</feature>
<feature type="compositionally biased region" description="Polar residues" evidence="6">
    <location>
        <begin position="1"/>
        <end position="10"/>
    </location>
</feature>
<reference evidence="9 10" key="1">
    <citation type="submission" date="2018-06" db="EMBL/GenBank/DDBJ databases">
        <title>Comparative genomics reveals the genomic features of Rhizophagus irregularis, R. cerebriforme, R. diaphanum and Gigaspora rosea, and their symbiotic lifestyle signature.</title>
        <authorList>
            <person name="Morin E."/>
            <person name="San Clemente H."/>
            <person name="Chen E.C.H."/>
            <person name="De La Providencia I."/>
            <person name="Hainaut M."/>
            <person name="Kuo A."/>
            <person name="Kohler A."/>
            <person name="Murat C."/>
            <person name="Tang N."/>
            <person name="Roy S."/>
            <person name="Loubradou J."/>
            <person name="Henrissat B."/>
            <person name="Grigoriev I.V."/>
            <person name="Corradi N."/>
            <person name="Roux C."/>
            <person name="Martin F.M."/>
        </authorList>
    </citation>
    <scope>NUCLEOTIDE SEQUENCE [LARGE SCALE GENOMIC DNA]</scope>
    <source>
        <strain evidence="9 10">DAOM 194757</strain>
    </source>
</reference>
<dbReference type="GO" id="GO:0005774">
    <property type="term" value="C:vacuolar membrane"/>
    <property type="evidence" value="ECO:0007669"/>
    <property type="project" value="TreeGrafter"/>
</dbReference>
<dbReference type="Gene3D" id="1.20.1740.10">
    <property type="entry name" value="Amino acid/polyamine transporter I"/>
    <property type="match status" value="1"/>
</dbReference>
<keyword evidence="5 7" id="KW-0472">Membrane</keyword>
<keyword evidence="4 7" id="KW-1133">Transmembrane helix</keyword>
<dbReference type="Pfam" id="PF01490">
    <property type="entry name" value="Aa_trans"/>
    <property type="match status" value="1"/>
</dbReference>
<evidence type="ECO:0000256" key="1">
    <source>
        <dbReference type="ARBA" id="ARBA00004141"/>
    </source>
</evidence>